<name>A0A413CUY9_9FIRM</name>
<evidence type="ECO:0000313" key="4">
    <source>
        <dbReference type="Proteomes" id="UP000284651"/>
    </source>
</evidence>
<comment type="caution">
    <text evidence="3">The sequence shown here is derived from an EMBL/GenBank/DDBJ whole genome shotgun (WGS) entry which is preliminary data.</text>
</comment>
<evidence type="ECO:0000259" key="2">
    <source>
        <dbReference type="Pfam" id="PF01757"/>
    </source>
</evidence>
<keyword evidence="1" id="KW-1133">Transmembrane helix</keyword>
<dbReference type="Proteomes" id="UP000284651">
    <property type="component" value="Unassembled WGS sequence"/>
</dbReference>
<proteinExistence type="predicted"/>
<feature type="transmembrane region" description="Helical" evidence="1">
    <location>
        <begin position="12"/>
        <end position="30"/>
    </location>
</feature>
<dbReference type="AlphaFoldDB" id="A0A413CUY9"/>
<sequence>MNFNRALSKEQTSCINGIFVLFVFLSHFGQYETMPWNNLLLAIGQLMVAPFLFYSGYGIMEQIQRRGVAYIDGMPRKRILKFYIHFCMALCIYLFLSFLLGKEYSFVRIVLSFTALSSIGNSNWYVFAILAMYSIVYISFKQCKKHSMTSCVLFTILYIVMMDVIKNQAWWYNIILCFPAGMILSKYKDWVCSIIQKPVFFVFMITLALVLYLFSFSILAYEIISIAFCFLIVDVCAFKEIKNDIFHFLGQYVFEIYILQRISMNIFDRYLNDWIYLIVCILVTFVLAYNFKKLETKVDGLHIFKNFS</sequence>
<feature type="transmembrane region" description="Helical" evidence="1">
    <location>
        <begin position="147"/>
        <end position="164"/>
    </location>
</feature>
<reference evidence="3 4" key="1">
    <citation type="submission" date="2018-08" db="EMBL/GenBank/DDBJ databases">
        <title>A genome reference for cultivated species of the human gut microbiota.</title>
        <authorList>
            <person name="Zou Y."/>
            <person name="Xue W."/>
            <person name="Luo G."/>
        </authorList>
    </citation>
    <scope>NUCLEOTIDE SEQUENCE [LARGE SCALE GENOMIC DNA]</scope>
    <source>
        <strain evidence="3 4">AF10-31</strain>
    </source>
</reference>
<feature type="domain" description="Acyltransferase 3" evidence="2">
    <location>
        <begin position="17"/>
        <end position="288"/>
    </location>
</feature>
<feature type="transmembrane region" description="Helical" evidence="1">
    <location>
        <begin position="36"/>
        <end position="59"/>
    </location>
</feature>
<dbReference type="InterPro" id="IPR002656">
    <property type="entry name" value="Acyl_transf_3_dom"/>
</dbReference>
<organism evidence="3 4">
    <name type="scientific">Holdemanella biformis</name>
    <dbReference type="NCBI Taxonomy" id="1735"/>
    <lineage>
        <taxon>Bacteria</taxon>
        <taxon>Bacillati</taxon>
        <taxon>Bacillota</taxon>
        <taxon>Erysipelotrichia</taxon>
        <taxon>Erysipelotrichales</taxon>
        <taxon>Erysipelotrichaceae</taxon>
        <taxon>Holdemanella</taxon>
    </lineage>
</organism>
<keyword evidence="1" id="KW-0472">Membrane</keyword>
<feature type="transmembrane region" description="Helical" evidence="1">
    <location>
        <begin position="199"/>
        <end position="215"/>
    </location>
</feature>
<keyword evidence="1" id="KW-0812">Transmembrane</keyword>
<feature type="transmembrane region" description="Helical" evidence="1">
    <location>
        <begin position="122"/>
        <end position="140"/>
    </location>
</feature>
<feature type="transmembrane region" description="Helical" evidence="1">
    <location>
        <begin position="80"/>
        <end position="102"/>
    </location>
</feature>
<evidence type="ECO:0000313" key="3">
    <source>
        <dbReference type="EMBL" id="RGW75136.1"/>
    </source>
</evidence>
<feature type="transmembrane region" description="Helical" evidence="1">
    <location>
        <begin position="274"/>
        <end position="291"/>
    </location>
</feature>
<protein>
    <recommendedName>
        <fullName evidence="2">Acyltransferase 3 domain-containing protein</fullName>
    </recommendedName>
</protein>
<evidence type="ECO:0000256" key="1">
    <source>
        <dbReference type="SAM" id="Phobius"/>
    </source>
</evidence>
<dbReference type="Pfam" id="PF01757">
    <property type="entry name" value="Acyl_transf_3"/>
    <property type="match status" value="1"/>
</dbReference>
<dbReference type="RefSeq" id="WP_118357223.1">
    <property type="nucleotide sequence ID" value="NZ_QSAT01000016.1"/>
</dbReference>
<dbReference type="GO" id="GO:0016747">
    <property type="term" value="F:acyltransferase activity, transferring groups other than amino-acyl groups"/>
    <property type="evidence" value="ECO:0007669"/>
    <property type="project" value="InterPro"/>
</dbReference>
<gene>
    <name evidence="3" type="ORF">DWV56_06135</name>
</gene>
<feature type="transmembrane region" description="Helical" evidence="1">
    <location>
        <begin position="170"/>
        <end position="187"/>
    </location>
</feature>
<dbReference type="EMBL" id="QSAT01000016">
    <property type="protein sequence ID" value="RGW75136.1"/>
    <property type="molecule type" value="Genomic_DNA"/>
</dbReference>
<accession>A0A413CUY9</accession>